<reference evidence="1 2" key="1">
    <citation type="submission" date="2021-10" db="EMBL/GenBank/DDBJ databases">
        <authorList>
            <person name="Chen M."/>
        </authorList>
    </citation>
    <scope>NUCLEOTIDE SEQUENCE [LARGE SCALE GENOMIC DNA]</scope>
    <source>
        <strain evidence="1 2">H3-26</strain>
    </source>
</reference>
<dbReference type="Pfam" id="PF13589">
    <property type="entry name" value="HATPase_c_3"/>
    <property type="match status" value="1"/>
</dbReference>
<proteinExistence type="predicted"/>
<name>A0ABS8BNJ9_9NEIS</name>
<gene>
    <name evidence="1" type="ORF">LG219_13725</name>
</gene>
<organism evidence="1 2">
    <name type="scientific">Deefgea salmonis</name>
    <dbReference type="NCBI Taxonomy" id="2875502"/>
    <lineage>
        <taxon>Bacteria</taxon>
        <taxon>Pseudomonadati</taxon>
        <taxon>Pseudomonadota</taxon>
        <taxon>Betaproteobacteria</taxon>
        <taxon>Neisseriales</taxon>
        <taxon>Chitinibacteraceae</taxon>
        <taxon>Deefgea</taxon>
    </lineage>
</organism>
<comment type="caution">
    <text evidence="1">The sequence shown here is derived from an EMBL/GenBank/DDBJ whole genome shotgun (WGS) entry which is preliminary data.</text>
</comment>
<dbReference type="GO" id="GO:0005524">
    <property type="term" value="F:ATP binding"/>
    <property type="evidence" value="ECO:0007669"/>
    <property type="project" value="UniProtKB-KW"/>
</dbReference>
<accession>A0ABS8BNJ9</accession>
<protein>
    <submittedName>
        <fullName evidence="1">ATP-binding protein</fullName>
    </submittedName>
</protein>
<keyword evidence="2" id="KW-1185">Reference proteome</keyword>
<evidence type="ECO:0000313" key="2">
    <source>
        <dbReference type="Proteomes" id="UP001198034"/>
    </source>
</evidence>
<sequence length="632" mass="72981">MDIETSNAIRLFFPNPSLSLVFFEAIANAFDADATEIKIDINLTSFDVSESLKVTIEDNGNGFTDENFDRFKSLLKPRDKYHKGVGRLVFLNYFHQVEVISTLENQVRSFVFKDKFDGSYLKNETTNKNNRTKSTKLIFTGFANKQIKSYDDIKPDTLKKRIIEHFLPMLSEFNRIGKKFTIQINLETLESNATKDFFTKETTIKPEDLPTLSVINISNIGIDAISTIEMHYHIQKTKEKSNLLTAVCIDGRTIPINLIQTSAIPFGYSVVFLFVSDFFHAKSDSSRQKLSVPDGINENRLYKMFRNEISTVLSKEIPEINKENFKVKKQFETKFPHLLGYFDENTVGLIDKDEALNNANQQLFSTQKELLQCDKMDDATFKKYLDISSRALTEYILYREGIIEKMKGMTESNSESDLHNLIVPRYQEYRQEKMANEIYQNNAWLLDDKFMTFRTVLSEADMGKVINAISLTDDNVEENGRPDIAMIFSADPNDKNPVDVVIVEIKKKTDNEKENIYAVNQLLDRAQKLVDFCPNIQRVWYYALIQVNENLSNRLRQMKWAPLFSKGKVFYQEFETYRKDSKIVPTPTFIMSFDALVSDAESRNHAFLEVLRNTIKKHVALNSNAIVSKLEI</sequence>
<dbReference type="SUPFAM" id="SSF55874">
    <property type="entry name" value="ATPase domain of HSP90 chaperone/DNA topoisomerase II/histidine kinase"/>
    <property type="match status" value="1"/>
</dbReference>
<dbReference type="EMBL" id="JAJAWG010000012">
    <property type="protein sequence ID" value="MCB5197322.1"/>
    <property type="molecule type" value="Genomic_DNA"/>
</dbReference>
<dbReference type="Gene3D" id="3.30.565.10">
    <property type="entry name" value="Histidine kinase-like ATPase, C-terminal domain"/>
    <property type="match status" value="1"/>
</dbReference>
<evidence type="ECO:0000313" key="1">
    <source>
        <dbReference type="EMBL" id="MCB5197322.1"/>
    </source>
</evidence>
<dbReference type="Proteomes" id="UP001198034">
    <property type="component" value="Unassembled WGS sequence"/>
</dbReference>
<dbReference type="InterPro" id="IPR036890">
    <property type="entry name" value="HATPase_C_sf"/>
</dbReference>
<keyword evidence="1" id="KW-0547">Nucleotide-binding</keyword>
<dbReference type="RefSeq" id="WP_226765021.1">
    <property type="nucleotide sequence ID" value="NZ_JAJAWG010000012.1"/>
</dbReference>
<keyword evidence="1" id="KW-0067">ATP-binding</keyword>